<reference evidence="1 2" key="1">
    <citation type="submission" date="2019-06" db="EMBL/GenBank/DDBJ databases">
        <title>A chromosome-scale genome assembly of the striped catfish, Pangasianodon hypophthalmus.</title>
        <authorList>
            <person name="Wen M."/>
            <person name="Zahm M."/>
            <person name="Roques C."/>
            <person name="Cabau C."/>
            <person name="Klopp C."/>
            <person name="Donnadieu C."/>
            <person name="Jouanno E."/>
            <person name="Avarre J.-C."/>
            <person name="Campet M."/>
            <person name="Ha T.T.T."/>
            <person name="Dugue R."/>
            <person name="Lampietro C."/>
            <person name="Louis A."/>
            <person name="Herpin A."/>
            <person name="Echchiki A."/>
            <person name="Berthelot C."/>
            <person name="Parey E."/>
            <person name="Roest-Crollius H."/>
            <person name="Braasch I."/>
            <person name="Postlethwait J."/>
            <person name="Bobe J."/>
            <person name="Montfort J."/>
            <person name="Bouchez O."/>
            <person name="Begum T."/>
            <person name="Schartl M."/>
            <person name="Guiguen Y."/>
        </authorList>
    </citation>
    <scope>NUCLEOTIDE SEQUENCE [LARGE SCALE GENOMIC DNA]</scope>
    <source>
        <strain evidence="1 2">Indonesia</strain>
        <tissue evidence="1">Blood</tissue>
    </source>
</reference>
<proteinExistence type="predicted"/>
<keyword evidence="2" id="KW-1185">Reference proteome</keyword>
<evidence type="ECO:0000313" key="1">
    <source>
        <dbReference type="EMBL" id="KAB5579864.1"/>
    </source>
</evidence>
<evidence type="ECO:0000313" key="2">
    <source>
        <dbReference type="Proteomes" id="UP000327468"/>
    </source>
</evidence>
<gene>
    <name evidence="1" type="ORF">PHYPO_G00199860</name>
</gene>
<dbReference type="EMBL" id="VFJC01000005">
    <property type="protein sequence ID" value="KAB5579864.1"/>
    <property type="molecule type" value="Genomic_DNA"/>
</dbReference>
<name>A0A5N5PJD1_PANHP</name>
<sequence length="107" mass="11322">MMDISLRQSENRMLSLPHAIIQSAREDETRTRAFPPLLLEGSSCSALAVSSNRVGEGESHVCRCEGKLAQGRGETARFAGGRGAAVPGGRRCARAAPRPCSAPAVFL</sequence>
<comment type="caution">
    <text evidence="1">The sequence shown here is derived from an EMBL/GenBank/DDBJ whole genome shotgun (WGS) entry which is preliminary data.</text>
</comment>
<dbReference type="AlphaFoldDB" id="A0A5N5PJD1"/>
<protein>
    <submittedName>
        <fullName evidence="1">Uncharacterized protein</fullName>
    </submittedName>
</protein>
<dbReference type="Proteomes" id="UP000327468">
    <property type="component" value="Chromosome 4"/>
</dbReference>
<organism evidence="1 2">
    <name type="scientific">Pangasianodon hypophthalmus</name>
    <name type="common">Striped catfish</name>
    <name type="synonym">Helicophagus hypophthalmus</name>
    <dbReference type="NCBI Taxonomy" id="310915"/>
    <lineage>
        <taxon>Eukaryota</taxon>
        <taxon>Metazoa</taxon>
        <taxon>Chordata</taxon>
        <taxon>Craniata</taxon>
        <taxon>Vertebrata</taxon>
        <taxon>Euteleostomi</taxon>
        <taxon>Actinopterygii</taxon>
        <taxon>Neopterygii</taxon>
        <taxon>Teleostei</taxon>
        <taxon>Ostariophysi</taxon>
        <taxon>Siluriformes</taxon>
        <taxon>Pangasiidae</taxon>
        <taxon>Pangasianodon</taxon>
    </lineage>
</organism>
<accession>A0A5N5PJD1</accession>